<name>A0ABS8DF28_9FIRM</name>
<keyword evidence="3" id="KW-1185">Reference proteome</keyword>
<dbReference type="InterPro" id="IPR046688">
    <property type="entry name" value="DUF6558_N"/>
</dbReference>
<comment type="caution">
    <text evidence="2">The sequence shown here is derived from an EMBL/GenBank/DDBJ whole genome shotgun (WGS) entry which is preliminary data.</text>
</comment>
<dbReference type="EMBL" id="JAJCIS010000002">
    <property type="protein sequence ID" value="MCB7387015.1"/>
    <property type="molecule type" value="Genomic_DNA"/>
</dbReference>
<sequence>MAKECKDFTFLGKSLSDLSEPYISVDFDSERARDFALSRSIEYADTVSSRTEPSIRKAALDGHLTFEIHLIKDPDCCLTENDRIFTETQTRELARWLTSTDTSQFLRFTYENAEESDTCLFYGQFTDIQPFLASGELYGLRLTFECATCYGYTDEIVTDVHCQGSTLVSILNHSDDLNRCRYPKIHLEPEQTGQAYLVNLSDCHIYEDGMLPDASGNEALMELLKGKVEAYALNHGLEVHYRPDPLGDTKVVTIGNNTAIQFYFADSDGSLAKCAAFYRETTRSYYIIEGGFLCLNVKKSLPVHMDCEHVTLFDDIGRMITYESIGMNDVDYFYWPRLLSGENTYFLYAPDCRFTFTHRELRKAGA</sequence>
<evidence type="ECO:0000313" key="3">
    <source>
        <dbReference type="Proteomes" id="UP001299546"/>
    </source>
</evidence>
<evidence type="ECO:0000259" key="1">
    <source>
        <dbReference type="Pfam" id="PF20195"/>
    </source>
</evidence>
<dbReference type="RefSeq" id="WP_066735881.1">
    <property type="nucleotide sequence ID" value="NZ_JAJCIQ010000002.1"/>
</dbReference>
<feature type="domain" description="DUF6558" evidence="1">
    <location>
        <begin position="5"/>
        <end position="146"/>
    </location>
</feature>
<proteinExistence type="predicted"/>
<evidence type="ECO:0000313" key="2">
    <source>
        <dbReference type="EMBL" id="MCB7387015.1"/>
    </source>
</evidence>
<dbReference type="Proteomes" id="UP001299546">
    <property type="component" value="Unassembled WGS sequence"/>
</dbReference>
<gene>
    <name evidence="2" type="ORF">LIZ65_06905</name>
</gene>
<organism evidence="2 3">
    <name type="scientific">Bariatricus massiliensis</name>
    <dbReference type="NCBI Taxonomy" id="1745713"/>
    <lineage>
        <taxon>Bacteria</taxon>
        <taxon>Bacillati</taxon>
        <taxon>Bacillota</taxon>
        <taxon>Clostridia</taxon>
        <taxon>Lachnospirales</taxon>
        <taxon>Lachnospiraceae</taxon>
        <taxon>Bariatricus</taxon>
    </lineage>
</organism>
<reference evidence="2 3" key="1">
    <citation type="submission" date="2021-10" db="EMBL/GenBank/DDBJ databases">
        <title>Collection of gut derived symbiotic bacterial strains cultured from healthy donors.</title>
        <authorList>
            <person name="Lin H."/>
            <person name="Littmann E."/>
            <person name="Kohout C."/>
            <person name="Pamer E.G."/>
        </authorList>
    </citation>
    <scope>NUCLEOTIDE SEQUENCE [LARGE SCALE GENOMIC DNA]</scope>
    <source>
        <strain evidence="2 3">DFI.1.165</strain>
    </source>
</reference>
<accession>A0ABS8DF28</accession>
<protein>
    <recommendedName>
        <fullName evidence="1">DUF6558 domain-containing protein</fullName>
    </recommendedName>
</protein>
<dbReference type="Pfam" id="PF20195">
    <property type="entry name" value="DUF6558"/>
    <property type="match status" value="1"/>
</dbReference>